<reference evidence="12 13" key="1">
    <citation type="submission" date="2015-11" db="EMBL/GenBank/DDBJ databases">
        <title>Bacteriophages of Xanthomonas arboricola pv. juglandis: Characterization of two phages.</title>
        <authorList>
            <person name="Domotor D."/>
            <person name="Frank T."/>
            <person name="Rakhely G."/>
            <person name="Doffkay Z."/>
            <person name="Schneider G."/>
            <person name="Kovacs T."/>
        </authorList>
    </citation>
    <scope>NUCLEOTIDE SEQUENCE [LARGE SCALE GENOMIC DNA]</scope>
</reference>
<keyword evidence="9" id="KW-0231">Viral genome packaging</keyword>
<evidence type="ECO:0000256" key="7">
    <source>
        <dbReference type="ARBA" id="ARBA00022950"/>
    </source>
</evidence>
<evidence type="ECO:0000256" key="6">
    <source>
        <dbReference type="ARBA" id="ARBA00022844"/>
    </source>
</evidence>
<evidence type="ECO:0000256" key="11">
    <source>
        <dbReference type="SAM" id="Coils"/>
    </source>
</evidence>
<dbReference type="RefSeq" id="YP_009785938.1">
    <property type="nucleotide sequence ID" value="NC_047762.1"/>
</dbReference>
<evidence type="ECO:0000256" key="10">
    <source>
        <dbReference type="ARBA" id="ARBA00023296"/>
    </source>
</evidence>
<keyword evidence="5" id="KW-1188">Viral release from host cell</keyword>
<evidence type="ECO:0008006" key="14">
    <source>
        <dbReference type="Google" id="ProtNLM"/>
    </source>
</evidence>
<evidence type="ECO:0000256" key="1">
    <source>
        <dbReference type="ARBA" id="ARBA00003421"/>
    </source>
</evidence>
<evidence type="ECO:0000313" key="13">
    <source>
        <dbReference type="Proteomes" id="UP000223622"/>
    </source>
</evidence>
<evidence type="ECO:0000256" key="9">
    <source>
        <dbReference type="ARBA" id="ARBA00023219"/>
    </source>
</evidence>
<dbReference type="InterPro" id="IPR020991">
    <property type="entry name" value="Connector_podovirus"/>
</dbReference>
<dbReference type="GO" id="GO:0099002">
    <property type="term" value="P:symbiont genome ejection through host cell envelope, short tail mechanism"/>
    <property type="evidence" value="ECO:0007669"/>
    <property type="project" value="UniProtKB-KW"/>
</dbReference>
<keyword evidence="3" id="KW-1244">Viral short tail ejection system</keyword>
<keyword evidence="7" id="KW-0118">Viral capsid assembly</keyword>
<dbReference type="GO" id="GO:0044423">
    <property type="term" value="C:virion component"/>
    <property type="evidence" value="ECO:0007669"/>
    <property type="project" value="UniProtKB-KW"/>
</dbReference>
<proteinExistence type="predicted"/>
<dbReference type="Pfam" id="PF12236">
    <property type="entry name" value="Head-tail_con"/>
    <property type="match status" value="1"/>
</dbReference>
<evidence type="ECO:0000256" key="5">
    <source>
        <dbReference type="ARBA" id="ARBA00022612"/>
    </source>
</evidence>
<comment type="subcellular location">
    <subcellularLocation>
        <location evidence="2">Virion</location>
    </subcellularLocation>
</comment>
<evidence type="ECO:0000256" key="3">
    <source>
        <dbReference type="ARBA" id="ARBA00022470"/>
    </source>
</evidence>
<evidence type="ECO:0000256" key="8">
    <source>
        <dbReference type="ARBA" id="ARBA00023009"/>
    </source>
</evidence>
<feature type="coiled-coil region" evidence="11">
    <location>
        <begin position="88"/>
        <end position="122"/>
    </location>
</feature>
<keyword evidence="6" id="KW-0946">Virion</keyword>
<dbReference type="GeneID" id="54976005"/>
<dbReference type="EMBL" id="KU197013">
    <property type="protein sequence ID" value="AMW36119.1"/>
    <property type="molecule type" value="Genomic_DNA"/>
</dbReference>
<keyword evidence="11" id="KW-0175">Coiled coil</keyword>
<keyword evidence="4" id="KW-1162">Viral penetration into host cytoplasm</keyword>
<protein>
    <recommendedName>
        <fullName evidence="14">Portal protein</fullName>
    </recommendedName>
</protein>
<sequence length="512" mass="57153">MTVDHSQDTAHRKFEGYDNKRQGIMYRLERYSGWTIPKLFPKRNRDQDTEPLTHGFQSLGAQSVNHLANKLMMSLFAPSRPFFRLELKKNAKKTMAQTGVDLQQLQAKLAKAEQDASLELDKRSIRSRLYDLLKMLIVLGNALMVFEKDTIRILNMRHYVVKRTRTGDVYELVIREKVHKSQLQPAALAAVISHPEFKPDDDGMVWEYKWVKYDHETKKFNEDVWICDCKLPANFSSTYSADKLPYRAVSWDLAAGDDYGTGLVEDYEADFQSLSMLSEAAVQGAILASEFRWLVNPAGQTSVEDFMASPNGSAIPGAKGDIELVNAGVDGVLQTNQAIQSTYINRIGAGFLLQTAVTRQAERVTAQEIRMVAEELEGGLGGGYSRIAADVQVPVAYWTMALTDRDIAGKDMEPVIITGLAALSRTGDRDRLLEFGQNLAAVLSLNPQILERLKLSAWIADLAAAGGLDPATYVLTEAEYGQMMQMRAQQQLAMQNASQQVDNANNMETQPQ</sequence>
<organism evidence="12 13">
    <name type="scientific">Xanthomonas phage XAJ24</name>
    <dbReference type="NCBI Taxonomy" id="1775250"/>
    <lineage>
        <taxon>Viruses</taxon>
        <taxon>Duplodnaviria</taxon>
        <taxon>Heunggongvirae</taxon>
        <taxon>Uroviricota</taxon>
        <taxon>Caudoviricetes</taxon>
        <taxon>Autographivirales</taxon>
        <taxon>Autonotataviridae</taxon>
        <taxon>Gujervirinae</taxon>
        <taxon>Pradovirus</taxon>
        <taxon>Pradovirus XAJ24</taxon>
    </lineage>
</organism>
<accession>A0A1I9L2D2</accession>
<evidence type="ECO:0000313" key="12">
    <source>
        <dbReference type="EMBL" id="AMW36119.1"/>
    </source>
</evidence>
<keyword evidence="13" id="KW-1185">Reference proteome</keyword>
<name>A0A1I9L2D2_9CAUD</name>
<keyword evidence="10" id="KW-1160">Virus entry into host cell</keyword>
<evidence type="ECO:0000256" key="4">
    <source>
        <dbReference type="ARBA" id="ARBA00022595"/>
    </source>
</evidence>
<comment type="function">
    <text evidence="1">Forms the portal vertex of the capsid. This portal plays critical roles in head assembly, genome packaging, neck/tail attachment, and genome ejection. The portal protein multimerizes as a single ring-shaped homododecamer arranged around a central channel.</text>
</comment>
<dbReference type="Proteomes" id="UP000223622">
    <property type="component" value="Segment"/>
</dbReference>
<evidence type="ECO:0000256" key="2">
    <source>
        <dbReference type="ARBA" id="ARBA00004328"/>
    </source>
</evidence>
<keyword evidence="8" id="KW-1171">Viral genome ejection through host cell envelope</keyword>
<dbReference type="KEGG" id="vg:54976005"/>